<evidence type="ECO:0000256" key="3">
    <source>
        <dbReference type="RuleBase" id="RU362132"/>
    </source>
</evidence>
<dbReference type="AlphaFoldDB" id="A0A1Y2K6N9"/>
<dbReference type="SUPFAM" id="SSF52518">
    <property type="entry name" value="Thiamin diphosphate-binding fold (THDP-binding)"/>
    <property type="match status" value="2"/>
</dbReference>
<feature type="domain" description="Thiamine pyrophosphate enzyme TPP-binding" evidence="5">
    <location>
        <begin position="389"/>
        <end position="534"/>
    </location>
</feature>
<dbReference type="Gene3D" id="3.40.50.970">
    <property type="match status" value="2"/>
</dbReference>
<dbReference type="SUPFAM" id="SSF52467">
    <property type="entry name" value="DHS-like NAD/FAD-binding domain"/>
    <property type="match status" value="1"/>
</dbReference>
<evidence type="ECO:0000313" key="8">
    <source>
        <dbReference type="Proteomes" id="UP000194003"/>
    </source>
</evidence>
<evidence type="ECO:0000256" key="2">
    <source>
        <dbReference type="ARBA" id="ARBA00023052"/>
    </source>
</evidence>
<comment type="caution">
    <text evidence="7">The sequence shown here is derived from an EMBL/GenBank/DDBJ whole genome shotgun (WGS) entry which is preliminary data.</text>
</comment>
<dbReference type="Pfam" id="PF02776">
    <property type="entry name" value="TPP_enzyme_N"/>
    <property type="match status" value="1"/>
</dbReference>
<dbReference type="InterPro" id="IPR011766">
    <property type="entry name" value="TPP_enzyme_TPP-bd"/>
</dbReference>
<organism evidence="7 8">
    <name type="scientific">Magnetofaba australis IT-1</name>
    <dbReference type="NCBI Taxonomy" id="1434232"/>
    <lineage>
        <taxon>Bacteria</taxon>
        <taxon>Pseudomonadati</taxon>
        <taxon>Pseudomonadota</taxon>
        <taxon>Magnetococcia</taxon>
        <taxon>Magnetococcales</taxon>
        <taxon>Magnetococcaceae</taxon>
        <taxon>Magnetofaba</taxon>
    </lineage>
</organism>
<sequence length="557" mass="61738">MNMETDAAESIKGSDLLVRCLEAQGVEYIFAVPGEENLDFLESLRSSSIKLIVTRHEQGAAFMAATYGRLTGRPAVALSTLGPGATNLTTGVAYAQLGGMPLVVLTGQKPIKRSKQGRFQIIDVVATLEPITKFAEQIPSADKIPCMVSEAFRRAEEQRPGAVHLELPEDIARERSDNCHMAKVWLRRPQPDPIAIERAAKRIMEAKRPLLMLAAGANRRRVSDSLQALVDKTGIPFFNTQMGKGVLDERQETFLGTAALTEGDYLHCAIDRADLIIAVGHDVMEKPPAIMGHRGYARVIHINFYAAEVDDVYYPTLEVIGDVAGSIERLVEQVTPQPHWDFDYYHKVGRENRLRIAERGDSDDFPIKPQRFIRDLRTAMPEDGILTLDNGIYKIWVARNYLAYQRNTVLLDNALATMGAGLPSAIGAKITCPERKVAAVCGDGGFMMNSQELETAVRLKLDLVVIILRDDAYGMIKWKQEAMGFESFGLDYGNPDFVQYANSYGAHGCRVESADQFGPMLTQCLQTPGVHVIDLPVDYSENQRVLTEELAHKECLL</sequence>
<dbReference type="PANTHER" id="PTHR18968:SF129">
    <property type="entry name" value="ACETOLACTATE SYNTHASE"/>
    <property type="match status" value="1"/>
</dbReference>
<dbReference type="GO" id="GO:0000287">
    <property type="term" value="F:magnesium ion binding"/>
    <property type="evidence" value="ECO:0007669"/>
    <property type="project" value="InterPro"/>
</dbReference>
<proteinExistence type="inferred from homology"/>
<dbReference type="NCBIfam" id="NF006187">
    <property type="entry name" value="PRK08322.1"/>
    <property type="match status" value="1"/>
</dbReference>
<dbReference type="GO" id="GO:0030976">
    <property type="term" value="F:thiamine pyrophosphate binding"/>
    <property type="evidence" value="ECO:0007669"/>
    <property type="project" value="InterPro"/>
</dbReference>
<dbReference type="FunFam" id="3.40.50.970:FF:000007">
    <property type="entry name" value="Acetolactate synthase"/>
    <property type="match status" value="1"/>
</dbReference>
<dbReference type="CDD" id="cd07035">
    <property type="entry name" value="TPP_PYR_POX_like"/>
    <property type="match status" value="1"/>
</dbReference>
<keyword evidence="2 3" id="KW-0786">Thiamine pyrophosphate</keyword>
<evidence type="ECO:0000259" key="4">
    <source>
        <dbReference type="Pfam" id="PF00205"/>
    </source>
</evidence>
<dbReference type="InterPro" id="IPR045229">
    <property type="entry name" value="TPP_enz"/>
</dbReference>
<dbReference type="InterPro" id="IPR029061">
    <property type="entry name" value="THDP-binding"/>
</dbReference>
<dbReference type="Pfam" id="PF02775">
    <property type="entry name" value="TPP_enzyme_C"/>
    <property type="match status" value="1"/>
</dbReference>
<dbReference type="Proteomes" id="UP000194003">
    <property type="component" value="Unassembled WGS sequence"/>
</dbReference>
<dbReference type="GO" id="GO:0009099">
    <property type="term" value="P:L-valine biosynthetic process"/>
    <property type="evidence" value="ECO:0007669"/>
    <property type="project" value="TreeGrafter"/>
</dbReference>
<reference evidence="7 8" key="1">
    <citation type="journal article" date="2016" name="BMC Genomics">
        <title>Combined genomic and structural analyses of a cultured magnetotactic bacterium reveals its niche adaptation to a dynamic environment.</title>
        <authorList>
            <person name="Araujo A.C."/>
            <person name="Morillo V."/>
            <person name="Cypriano J."/>
            <person name="Teixeira L.C."/>
            <person name="Leao P."/>
            <person name="Lyra S."/>
            <person name="Almeida L.G."/>
            <person name="Bazylinski D.A."/>
            <person name="Vasconcellos A.T."/>
            <person name="Abreu F."/>
            <person name="Lins U."/>
        </authorList>
    </citation>
    <scope>NUCLEOTIDE SEQUENCE [LARGE SCALE GENOMIC DNA]</scope>
    <source>
        <strain evidence="7 8">IT-1</strain>
    </source>
</reference>
<feature type="domain" description="Thiamine pyrophosphate enzyme N-terminal TPP-binding" evidence="6">
    <location>
        <begin position="12"/>
        <end position="125"/>
    </location>
</feature>
<evidence type="ECO:0000259" key="6">
    <source>
        <dbReference type="Pfam" id="PF02776"/>
    </source>
</evidence>
<dbReference type="GO" id="GO:0005948">
    <property type="term" value="C:acetolactate synthase complex"/>
    <property type="evidence" value="ECO:0007669"/>
    <property type="project" value="TreeGrafter"/>
</dbReference>
<dbReference type="Pfam" id="PF00205">
    <property type="entry name" value="TPP_enzyme_M"/>
    <property type="match status" value="1"/>
</dbReference>
<dbReference type="InterPro" id="IPR012000">
    <property type="entry name" value="Thiamin_PyroP_enz_cen_dom"/>
</dbReference>
<dbReference type="GO" id="GO:0009097">
    <property type="term" value="P:isoleucine biosynthetic process"/>
    <property type="evidence" value="ECO:0007669"/>
    <property type="project" value="TreeGrafter"/>
</dbReference>
<keyword evidence="8" id="KW-1185">Reference proteome</keyword>
<dbReference type="EMBL" id="LVJN01000019">
    <property type="protein sequence ID" value="OSM04012.1"/>
    <property type="molecule type" value="Genomic_DNA"/>
</dbReference>
<gene>
    <name evidence="7" type="ORF">MAIT1_03735</name>
</gene>
<accession>A0A1Y2K6N9</accession>
<comment type="similarity">
    <text evidence="1 3">Belongs to the TPP enzyme family.</text>
</comment>
<dbReference type="PANTHER" id="PTHR18968">
    <property type="entry name" value="THIAMINE PYROPHOSPHATE ENZYMES"/>
    <property type="match status" value="1"/>
</dbReference>
<dbReference type="InterPro" id="IPR029035">
    <property type="entry name" value="DHS-like_NAD/FAD-binding_dom"/>
</dbReference>
<dbReference type="STRING" id="1434232.MAIT1_03735"/>
<dbReference type="GO" id="GO:0050660">
    <property type="term" value="F:flavin adenine dinucleotide binding"/>
    <property type="evidence" value="ECO:0007669"/>
    <property type="project" value="TreeGrafter"/>
</dbReference>
<name>A0A1Y2K6N9_9PROT</name>
<dbReference type="Gene3D" id="3.40.50.1220">
    <property type="entry name" value="TPP-binding domain"/>
    <property type="match status" value="1"/>
</dbReference>
<evidence type="ECO:0000313" key="7">
    <source>
        <dbReference type="EMBL" id="OSM04012.1"/>
    </source>
</evidence>
<dbReference type="InterPro" id="IPR012001">
    <property type="entry name" value="Thiamin_PyroP_enz_TPP-bd_dom"/>
</dbReference>
<evidence type="ECO:0000256" key="1">
    <source>
        <dbReference type="ARBA" id="ARBA00007812"/>
    </source>
</evidence>
<dbReference type="GO" id="GO:0003984">
    <property type="term" value="F:acetolactate synthase activity"/>
    <property type="evidence" value="ECO:0007669"/>
    <property type="project" value="TreeGrafter"/>
</dbReference>
<dbReference type="CDD" id="cd02010">
    <property type="entry name" value="TPP_ALS"/>
    <property type="match status" value="1"/>
</dbReference>
<feature type="domain" description="Thiamine pyrophosphate enzyme central" evidence="4">
    <location>
        <begin position="196"/>
        <end position="330"/>
    </location>
</feature>
<evidence type="ECO:0000259" key="5">
    <source>
        <dbReference type="Pfam" id="PF02775"/>
    </source>
</evidence>
<protein>
    <submittedName>
        <fullName evidence="7">Putative thiamine pyrophosphate domain-containing TPP-binding protein</fullName>
    </submittedName>
</protein>